<dbReference type="Pfam" id="PF22943">
    <property type="entry name" value="HTH_68"/>
    <property type="match status" value="1"/>
</dbReference>
<protein>
    <recommendedName>
        <fullName evidence="2">Helix-turn-helix domain-containing protein</fullName>
    </recommendedName>
</protein>
<dbReference type="EMBL" id="RCNU01000002">
    <property type="protein sequence ID" value="RWQ98023.1"/>
    <property type="molecule type" value="Genomic_DNA"/>
</dbReference>
<proteinExistence type="predicted"/>
<accession>A0A443I1T8</accession>
<reference evidence="3 4" key="1">
    <citation type="journal article" date="2018" name="Front. Microbiol.">
        <title>Genomic and genetic insights into a cosmopolitan fungus, Paecilomyces variotii (Eurotiales).</title>
        <authorList>
            <person name="Urquhart A.S."/>
            <person name="Mondo S.J."/>
            <person name="Makela M.R."/>
            <person name="Hane J.K."/>
            <person name="Wiebenga A."/>
            <person name="He G."/>
            <person name="Mihaltcheva S."/>
            <person name="Pangilinan J."/>
            <person name="Lipzen A."/>
            <person name="Barry K."/>
            <person name="de Vries R.P."/>
            <person name="Grigoriev I.V."/>
            <person name="Idnurm A."/>
        </authorList>
    </citation>
    <scope>NUCLEOTIDE SEQUENCE [LARGE SCALE GENOMIC DNA]</scope>
    <source>
        <strain evidence="3 4">CBS 101075</strain>
    </source>
</reference>
<dbReference type="STRING" id="264951.A0A443I1T8"/>
<feature type="compositionally biased region" description="Polar residues" evidence="1">
    <location>
        <begin position="87"/>
        <end position="108"/>
    </location>
</feature>
<comment type="caution">
    <text evidence="3">The sequence shown here is derived from an EMBL/GenBank/DDBJ whole genome shotgun (WGS) entry which is preliminary data.</text>
</comment>
<dbReference type="InterPro" id="IPR054448">
    <property type="entry name" value="HTH_put_ascomycetes"/>
</dbReference>
<evidence type="ECO:0000313" key="4">
    <source>
        <dbReference type="Proteomes" id="UP000283841"/>
    </source>
</evidence>
<sequence>MGSSSSKPVRSTVSAVSQRKYPKKASPPPTGPSSTQIPQRAAGAIRERPSKQTVGKASTTRSEAIDLDARDPHFAASLRSIGPVTPQPTFSNSSAFNRPGQTPSVFPTANNPALLVVTARQRITKAAEQEAEAFGRESHVGREFLDALTIRQALTMRDRQGKSAAEIENALRLKPGVMERLGRQSIVSEAR</sequence>
<evidence type="ECO:0000256" key="1">
    <source>
        <dbReference type="SAM" id="MobiDB-lite"/>
    </source>
</evidence>
<feature type="compositionally biased region" description="Basic and acidic residues" evidence="1">
    <location>
        <begin position="63"/>
        <end position="73"/>
    </location>
</feature>
<dbReference type="Proteomes" id="UP000283841">
    <property type="component" value="Unassembled WGS sequence"/>
</dbReference>
<evidence type="ECO:0000313" key="3">
    <source>
        <dbReference type="EMBL" id="RWQ98023.1"/>
    </source>
</evidence>
<feature type="region of interest" description="Disordered" evidence="1">
    <location>
        <begin position="1"/>
        <end position="108"/>
    </location>
</feature>
<feature type="compositionally biased region" description="Low complexity" evidence="1">
    <location>
        <begin position="1"/>
        <end position="14"/>
    </location>
</feature>
<feature type="domain" description="Helix-turn-helix" evidence="2">
    <location>
        <begin position="144"/>
        <end position="188"/>
    </location>
</feature>
<dbReference type="RefSeq" id="XP_028487668.1">
    <property type="nucleotide sequence ID" value="XM_028628820.1"/>
</dbReference>
<dbReference type="GeneID" id="39598097"/>
<dbReference type="VEuPathDB" id="FungiDB:C8Q69DRAFT_442199"/>
<keyword evidence="4" id="KW-1185">Reference proteome</keyword>
<name>A0A443I1T8_BYSSP</name>
<gene>
    <name evidence="3" type="ORF">C8Q69DRAFT_442199</name>
</gene>
<feature type="compositionally biased region" description="Polar residues" evidence="1">
    <location>
        <begin position="51"/>
        <end position="62"/>
    </location>
</feature>
<organism evidence="3 4">
    <name type="scientific">Byssochlamys spectabilis</name>
    <name type="common">Paecilomyces variotii</name>
    <dbReference type="NCBI Taxonomy" id="264951"/>
    <lineage>
        <taxon>Eukaryota</taxon>
        <taxon>Fungi</taxon>
        <taxon>Dikarya</taxon>
        <taxon>Ascomycota</taxon>
        <taxon>Pezizomycotina</taxon>
        <taxon>Eurotiomycetes</taxon>
        <taxon>Eurotiomycetidae</taxon>
        <taxon>Eurotiales</taxon>
        <taxon>Thermoascaceae</taxon>
        <taxon>Paecilomyces</taxon>
    </lineage>
</organism>
<evidence type="ECO:0000259" key="2">
    <source>
        <dbReference type="Pfam" id="PF22943"/>
    </source>
</evidence>
<dbReference type="AlphaFoldDB" id="A0A443I1T8"/>